<reference evidence="1 2" key="1">
    <citation type="journal article" date="2012" name="Nature">
        <title>Repeated polyploidization of Gossypium genomes and the evolution of spinnable cotton fibres.</title>
        <authorList>
            <person name="Paterson A.H."/>
            <person name="Wendel J.F."/>
            <person name="Gundlach H."/>
            <person name="Guo H."/>
            <person name="Jenkins J."/>
            <person name="Jin D."/>
            <person name="Llewellyn D."/>
            <person name="Showmaker K.C."/>
            <person name="Shu S."/>
            <person name="Udall J."/>
            <person name="Yoo M.J."/>
            <person name="Byers R."/>
            <person name="Chen W."/>
            <person name="Doron-Faigenboim A."/>
            <person name="Duke M.V."/>
            <person name="Gong L."/>
            <person name="Grimwood J."/>
            <person name="Grover C."/>
            <person name="Grupp K."/>
            <person name="Hu G."/>
            <person name="Lee T.H."/>
            <person name="Li J."/>
            <person name="Lin L."/>
            <person name="Liu T."/>
            <person name="Marler B.S."/>
            <person name="Page J.T."/>
            <person name="Roberts A.W."/>
            <person name="Romanel E."/>
            <person name="Sanders W.S."/>
            <person name="Szadkowski E."/>
            <person name="Tan X."/>
            <person name="Tang H."/>
            <person name="Xu C."/>
            <person name="Wang J."/>
            <person name="Wang Z."/>
            <person name="Zhang D."/>
            <person name="Zhang L."/>
            <person name="Ashrafi H."/>
            <person name="Bedon F."/>
            <person name="Bowers J.E."/>
            <person name="Brubaker C.L."/>
            <person name="Chee P.W."/>
            <person name="Das S."/>
            <person name="Gingle A.R."/>
            <person name="Haigler C.H."/>
            <person name="Harker D."/>
            <person name="Hoffmann L.V."/>
            <person name="Hovav R."/>
            <person name="Jones D.C."/>
            <person name="Lemke C."/>
            <person name="Mansoor S."/>
            <person name="ur Rahman M."/>
            <person name="Rainville L.N."/>
            <person name="Rambani A."/>
            <person name="Reddy U.K."/>
            <person name="Rong J.K."/>
            <person name="Saranga Y."/>
            <person name="Scheffler B.E."/>
            <person name="Scheffler J.A."/>
            <person name="Stelly D.M."/>
            <person name="Triplett B.A."/>
            <person name="Van Deynze A."/>
            <person name="Vaslin M.F."/>
            <person name="Waghmare V.N."/>
            <person name="Walford S.A."/>
            <person name="Wright R.J."/>
            <person name="Zaki E.A."/>
            <person name="Zhang T."/>
            <person name="Dennis E.S."/>
            <person name="Mayer K.F."/>
            <person name="Peterson D.G."/>
            <person name="Rokhsar D.S."/>
            <person name="Wang X."/>
            <person name="Schmutz J."/>
        </authorList>
    </citation>
    <scope>NUCLEOTIDE SEQUENCE [LARGE SCALE GENOMIC DNA]</scope>
</reference>
<proteinExistence type="predicted"/>
<dbReference type="Gramene" id="KJB53423">
    <property type="protein sequence ID" value="KJB53423"/>
    <property type="gene ID" value="B456_009G152000"/>
</dbReference>
<dbReference type="Proteomes" id="UP000032304">
    <property type="component" value="Chromosome 9"/>
</dbReference>
<gene>
    <name evidence="1" type="ORF">B456_009G152000</name>
</gene>
<name>A0A0D2RQG7_GOSRA</name>
<sequence>MDIWLVFITPNKLKEQPKSLLSPSFLAKPIDQSSMYIHIRLPSFPNHFFQFSKGLLYTTLLTQPINQTRIVNQIRLKSHLHHLIKVPECSICKTLVTEQTDNQCASSIINNEPSFQHFLQPLINL</sequence>
<dbReference type="EMBL" id="CM001748">
    <property type="protein sequence ID" value="KJB53423.1"/>
    <property type="molecule type" value="Genomic_DNA"/>
</dbReference>
<dbReference type="AlphaFoldDB" id="A0A0D2RQG7"/>
<keyword evidence="2" id="KW-1185">Reference proteome</keyword>
<protein>
    <submittedName>
        <fullName evidence="1">Uncharacterized protein</fullName>
    </submittedName>
</protein>
<evidence type="ECO:0000313" key="1">
    <source>
        <dbReference type="EMBL" id="KJB53423.1"/>
    </source>
</evidence>
<accession>A0A0D2RQG7</accession>
<evidence type="ECO:0000313" key="2">
    <source>
        <dbReference type="Proteomes" id="UP000032304"/>
    </source>
</evidence>
<organism evidence="1 2">
    <name type="scientific">Gossypium raimondii</name>
    <name type="common">Peruvian cotton</name>
    <name type="synonym">Gossypium klotzschianum subsp. raimondii</name>
    <dbReference type="NCBI Taxonomy" id="29730"/>
    <lineage>
        <taxon>Eukaryota</taxon>
        <taxon>Viridiplantae</taxon>
        <taxon>Streptophyta</taxon>
        <taxon>Embryophyta</taxon>
        <taxon>Tracheophyta</taxon>
        <taxon>Spermatophyta</taxon>
        <taxon>Magnoliopsida</taxon>
        <taxon>eudicotyledons</taxon>
        <taxon>Gunneridae</taxon>
        <taxon>Pentapetalae</taxon>
        <taxon>rosids</taxon>
        <taxon>malvids</taxon>
        <taxon>Malvales</taxon>
        <taxon>Malvaceae</taxon>
        <taxon>Malvoideae</taxon>
        <taxon>Gossypium</taxon>
    </lineage>
</organism>